<dbReference type="SUPFAM" id="SSF51735">
    <property type="entry name" value="NAD(P)-binding Rossmann-fold domains"/>
    <property type="match status" value="1"/>
</dbReference>
<organism evidence="6 7">
    <name type="scientific">Rubrimonas cliftonensis</name>
    <dbReference type="NCBI Taxonomy" id="89524"/>
    <lineage>
        <taxon>Bacteria</taxon>
        <taxon>Pseudomonadati</taxon>
        <taxon>Pseudomonadota</taxon>
        <taxon>Alphaproteobacteria</taxon>
        <taxon>Rhodobacterales</taxon>
        <taxon>Paracoccaceae</taxon>
        <taxon>Rubrimonas</taxon>
    </lineage>
</organism>
<dbReference type="Pfam" id="PF14833">
    <property type="entry name" value="NAD_binding_11"/>
    <property type="match status" value="1"/>
</dbReference>
<dbReference type="GO" id="GO:0050661">
    <property type="term" value="F:NADP binding"/>
    <property type="evidence" value="ECO:0007669"/>
    <property type="project" value="InterPro"/>
</dbReference>
<feature type="active site" evidence="3">
    <location>
        <position position="178"/>
    </location>
</feature>
<evidence type="ECO:0000259" key="5">
    <source>
        <dbReference type="Pfam" id="PF14833"/>
    </source>
</evidence>
<dbReference type="EMBL" id="FNQM01000001">
    <property type="protein sequence ID" value="SDZ75203.1"/>
    <property type="molecule type" value="Genomic_DNA"/>
</dbReference>
<dbReference type="GO" id="GO:0016491">
    <property type="term" value="F:oxidoreductase activity"/>
    <property type="evidence" value="ECO:0007669"/>
    <property type="project" value="UniProtKB-KW"/>
</dbReference>
<dbReference type="PANTHER" id="PTHR43580:SF2">
    <property type="entry name" value="CYTOKINE-LIKE NUCLEAR FACTOR N-PAC"/>
    <property type="match status" value="1"/>
</dbReference>
<dbReference type="InterPro" id="IPR013328">
    <property type="entry name" value="6PGD_dom2"/>
</dbReference>
<dbReference type="InterPro" id="IPR006115">
    <property type="entry name" value="6PGDH_NADP-bd"/>
</dbReference>
<dbReference type="Pfam" id="PF03446">
    <property type="entry name" value="NAD_binding_2"/>
    <property type="match status" value="1"/>
</dbReference>
<keyword evidence="7" id="KW-1185">Reference proteome</keyword>
<dbReference type="Gene3D" id="1.10.1040.10">
    <property type="entry name" value="N-(1-d-carboxylethyl)-l-norvaline Dehydrogenase, domain 2"/>
    <property type="match status" value="1"/>
</dbReference>
<dbReference type="RefSeq" id="WP_245730863.1">
    <property type="nucleotide sequence ID" value="NZ_FNQM01000001.1"/>
</dbReference>
<gene>
    <name evidence="6" type="ORF">SAMN05444370_101167</name>
</gene>
<dbReference type="Proteomes" id="UP000198703">
    <property type="component" value="Unassembled WGS sequence"/>
</dbReference>
<dbReference type="GO" id="GO:0051287">
    <property type="term" value="F:NAD binding"/>
    <property type="evidence" value="ECO:0007669"/>
    <property type="project" value="InterPro"/>
</dbReference>
<dbReference type="InterPro" id="IPR036291">
    <property type="entry name" value="NAD(P)-bd_dom_sf"/>
</dbReference>
<evidence type="ECO:0000256" key="2">
    <source>
        <dbReference type="ARBA" id="ARBA00023027"/>
    </source>
</evidence>
<protein>
    <submittedName>
        <fullName evidence="6">3-hydroxyisobutyrate dehydrogenase</fullName>
    </submittedName>
</protein>
<accession>A0A1H3VK77</accession>
<evidence type="ECO:0000259" key="4">
    <source>
        <dbReference type="Pfam" id="PF03446"/>
    </source>
</evidence>
<name>A0A1H3VK77_9RHOB</name>
<evidence type="ECO:0000313" key="6">
    <source>
        <dbReference type="EMBL" id="SDZ75203.1"/>
    </source>
</evidence>
<feature type="domain" description="6-phosphogluconate dehydrogenase NADP-binding" evidence="4">
    <location>
        <begin position="6"/>
        <end position="166"/>
    </location>
</feature>
<keyword evidence="2" id="KW-0520">NAD</keyword>
<evidence type="ECO:0000256" key="3">
    <source>
        <dbReference type="PIRSR" id="PIRSR000103-1"/>
    </source>
</evidence>
<dbReference type="Gene3D" id="3.40.50.720">
    <property type="entry name" value="NAD(P)-binding Rossmann-like Domain"/>
    <property type="match status" value="1"/>
</dbReference>
<dbReference type="InterPro" id="IPR008927">
    <property type="entry name" value="6-PGluconate_DH-like_C_sf"/>
</dbReference>
<proteinExistence type="predicted"/>
<sequence length="300" mass="29748">MTEGLRIGFCGLGRMGAPMAANLARAGFALTLWNRTGAKAAALAAELGAELGAEAAPTPAALAGASDVVVSMVADDAASEALHLGRDGLAEAAPGRLFVAMSTVSPAHVRALGAELAGRGGALVDAPVSGSVAAAEDAQLLIMAGGDAGDIARARPALLAMGRAVRETGPLGSAAHMKIVVNCLIHGLNQTLAEALTLAEAGGVDAPAAYAVIEDSAAAAPMLRYRKPQYLDGEASPVSFALGLAAKDMALALALAREGGVAMPQAEITHALLARAEAAGLGAADMAAMLRFMREGGAAQ</sequence>
<keyword evidence="1" id="KW-0560">Oxidoreductase</keyword>
<dbReference type="InterPro" id="IPR051265">
    <property type="entry name" value="HIBADH-related_NP60_sf"/>
</dbReference>
<dbReference type="PANTHER" id="PTHR43580">
    <property type="entry name" value="OXIDOREDUCTASE GLYR1-RELATED"/>
    <property type="match status" value="1"/>
</dbReference>
<evidence type="ECO:0000313" key="7">
    <source>
        <dbReference type="Proteomes" id="UP000198703"/>
    </source>
</evidence>
<dbReference type="STRING" id="89524.SAMN05444370_101167"/>
<dbReference type="AlphaFoldDB" id="A0A1H3VK77"/>
<feature type="domain" description="3-hydroxyisobutyrate dehydrogenase-like NAD-binding" evidence="5">
    <location>
        <begin position="172"/>
        <end position="292"/>
    </location>
</feature>
<dbReference type="InterPro" id="IPR015815">
    <property type="entry name" value="HIBADH-related"/>
</dbReference>
<dbReference type="PIRSF" id="PIRSF000103">
    <property type="entry name" value="HIBADH"/>
    <property type="match status" value="1"/>
</dbReference>
<reference evidence="6 7" key="1">
    <citation type="submission" date="2016-10" db="EMBL/GenBank/DDBJ databases">
        <authorList>
            <person name="de Groot N.N."/>
        </authorList>
    </citation>
    <scope>NUCLEOTIDE SEQUENCE [LARGE SCALE GENOMIC DNA]</scope>
    <source>
        <strain evidence="6 7">DSM 15345</strain>
    </source>
</reference>
<dbReference type="SUPFAM" id="SSF48179">
    <property type="entry name" value="6-phosphogluconate dehydrogenase C-terminal domain-like"/>
    <property type="match status" value="1"/>
</dbReference>
<dbReference type="InterPro" id="IPR029154">
    <property type="entry name" value="HIBADH-like_NADP-bd"/>
</dbReference>
<evidence type="ECO:0000256" key="1">
    <source>
        <dbReference type="ARBA" id="ARBA00023002"/>
    </source>
</evidence>